<dbReference type="AlphaFoldDB" id="A0A833N7L0"/>
<comment type="caution">
    <text evidence="2">The sequence shown here is derived from an EMBL/GenBank/DDBJ whole genome shotgun (WGS) entry which is preliminary data.</text>
</comment>
<dbReference type="GO" id="GO:0003676">
    <property type="term" value="F:nucleic acid binding"/>
    <property type="evidence" value="ECO:0007669"/>
    <property type="project" value="InterPro"/>
</dbReference>
<keyword evidence="3" id="KW-1185">Reference proteome</keyword>
<dbReference type="EMBL" id="WFLN01000005">
    <property type="protein sequence ID" value="KAB8032275.1"/>
    <property type="molecule type" value="Genomic_DNA"/>
</dbReference>
<dbReference type="InterPro" id="IPR001584">
    <property type="entry name" value="Integrase_cat-core"/>
</dbReference>
<gene>
    <name evidence="2" type="ORF">GCL57_06395</name>
</gene>
<dbReference type="Pfam" id="PF00665">
    <property type="entry name" value="rve"/>
    <property type="match status" value="1"/>
</dbReference>
<accession>A0A833N7L0</accession>
<evidence type="ECO:0000313" key="2">
    <source>
        <dbReference type="EMBL" id="KAB8032275.1"/>
    </source>
</evidence>
<evidence type="ECO:0000313" key="3">
    <source>
        <dbReference type="Proteomes" id="UP000442694"/>
    </source>
</evidence>
<protein>
    <submittedName>
        <fullName evidence="2">DDE-type integrase/transposase/recombinase</fullName>
    </submittedName>
</protein>
<dbReference type="RefSeq" id="WP_152212514.1">
    <property type="nucleotide sequence ID" value="NZ_WFLN01000005.1"/>
</dbReference>
<organism evidence="2 3">
    <name type="scientific">Fluviispira multicolorata</name>
    <dbReference type="NCBI Taxonomy" id="2654512"/>
    <lineage>
        <taxon>Bacteria</taxon>
        <taxon>Pseudomonadati</taxon>
        <taxon>Bdellovibrionota</taxon>
        <taxon>Oligoflexia</taxon>
        <taxon>Silvanigrellales</taxon>
        <taxon>Silvanigrellaceae</taxon>
        <taxon>Fluviispira</taxon>
    </lineage>
</organism>
<name>A0A833N7L0_9BACT</name>
<evidence type="ECO:0000259" key="1">
    <source>
        <dbReference type="PROSITE" id="PS50994"/>
    </source>
</evidence>
<dbReference type="PROSITE" id="PS50994">
    <property type="entry name" value="INTEGRASE"/>
    <property type="match status" value="1"/>
</dbReference>
<dbReference type="InterPro" id="IPR050900">
    <property type="entry name" value="Transposase_IS3/IS150/IS904"/>
</dbReference>
<dbReference type="InterPro" id="IPR012337">
    <property type="entry name" value="RNaseH-like_sf"/>
</dbReference>
<dbReference type="SUPFAM" id="SSF53098">
    <property type="entry name" value="Ribonuclease H-like"/>
    <property type="match status" value="1"/>
</dbReference>
<dbReference type="PANTHER" id="PTHR46889:SF4">
    <property type="entry name" value="TRANSPOSASE INSO FOR INSERTION SEQUENCE ELEMENT IS911B-RELATED"/>
    <property type="match status" value="1"/>
</dbReference>
<dbReference type="PANTHER" id="PTHR46889">
    <property type="entry name" value="TRANSPOSASE INSF FOR INSERTION SEQUENCE IS3B-RELATED"/>
    <property type="match status" value="1"/>
</dbReference>
<dbReference type="GO" id="GO:0015074">
    <property type="term" value="P:DNA integration"/>
    <property type="evidence" value="ECO:0007669"/>
    <property type="project" value="InterPro"/>
</dbReference>
<dbReference type="Gene3D" id="3.30.420.10">
    <property type="entry name" value="Ribonuclease H-like superfamily/Ribonuclease H"/>
    <property type="match status" value="1"/>
</dbReference>
<dbReference type="InterPro" id="IPR036397">
    <property type="entry name" value="RNaseH_sf"/>
</dbReference>
<feature type="domain" description="Integrase catalytic" evidence="1">
    <location>
        <begin position="24"/>
        <end position="192"/>
    </location>
</feature>
<reference evidence="2 3" key="1">
    <citation type="submission" date="2019-10" db="EMBL/GenBank/DDBJ databases">
        <title>New genus of Silvanigrellaceae.</title>
        <authorList>
            <person name="Pitt A."/>
            <person name="Hahn M.W."/>
        </authorList>
    </citation>
    <scope>NUCLEOTIDE SEQUENCE [LARGE SCALE GENOMIC DNA]</scope>
    <source>
        <strain evidence="2 3">33A1-SZDP</strain>
    </source>
</reference>
<dbReference type="Proteomes" id="UP000442694">
    <property type="component" value="Unassembled WGS sequence"/>
</dbReference>
<proteinExistence type="predicted"/>
<sequence>MKLNGLLLPKNQVQRTNHTGTGKIVTLHSNTRWCSDAFEIHCFNDEKVYVAFSLDCKDREAISYVASKEPLLGKSIQELMIRSVEKRFKSYKTKRQIEWLSDRGSIYRDKSVQNIARNLGLKPCYTAPYSPSSNGMAEAFVGTFKRDYVYVNDCYSADWVLEHLEEWFYDYNHYAPHSGLAMMSPVQYQNSH</sequence>